<dbReference type="HAMAP" id="MF_01371_B">
    <property type="entry name" value="Ribosomal_uL30_B"/>
    <property type="match status" value="1"/>
</dbReference>
<comment type="caution">
    <text evidence="7">The sequence shown here is derived from an EMBL/GenBank/DDBJ whole genome shotgun (WGS) entry which is preliminary data.</text>
</comment>
<reference evidence="7 8" key="1">
    <citation type="journal article" date="2014" name="BMC Genomics">
        <title>Comparison of environmental and isolate Sulfobacillus genomes reveals diverse carbon, sulfur, nitrogen, and hydrogen metabolisms.</title>
        <authorList>
            <person name="Justice N.B."/>
            <person name="Norman A."/>
            <person name="Brown C.T."/>
            <person name="Singh A."/>
            <person name="Thomas B.C."/>
            <person name="Banfield J.F."/>
        </authorList>
    </citation>
    <scope>NUCLEOTIDE SEQUENCE [LARGE SCALE GENOMIC DNA]</scope>
    <source>
        <strain evidence="7">AMDSBA3</strain>
    </source>
</reference>
<dbReference type="Proteomes" id="UP000241848">
    <property type="component" value="Unassembled WGS sequence"/>
</dbReference>
<dbReference type="AlphaFoldDB" id="A0A2T2WGM7"/>
<dbReference type="Gene3D" id="3.30.1390.20">
    <property type="entry name" value="Ribosomal protein L30, ferredoxin-like fold domain"/>
    <property type="match status" value="1"/>
</dbReference>
<evidence type="ECO:0000256" key="3">
    <source>
        <dbReference type="ARBA" id="ARBA00022980"/>
    </source>
</evidence>
<name>A0A2T2WGM7_9FIRM</name>
<evidence type="ECO:0000256" key="4">
    <source>
        <dbReference type="ARBA" id="ARBA00023274"/>
    </source>
</evidence>
<dbReference type="NCBIfam" id="TIGR01308">
    <property type="entry name" value="rpmD_bact"/>
    <property type="match status" value="1"/>
</dbReference>
<comment type="subunit">
    <text evidence="2 5">Part of the 50S ribosomal subunit.</text>
</comment>
<proteinExistence type="inferred from homology"/>
<accession>A0A2T2WGM7</accession>
<dbReference type="InterPro" id="IPR016082">
    <property type="entry name" value="Ribosomal_uL30_ferredoxin-like"/>
</dbReference>
<protein>
    <recommendedName>
        <fullName evidence="5">Large ribosomal subunit protein uL30</fullName>
    </recommendedName>
</protein>
<dbReference type="Pfam" id="PF00327">
    <property type="entry name" value="Ribosomal_L30"/>
    <property type="match status" value="1"/>
</dbReference>
<evidence type="ECO:0000259" key="6">
    <source>
        <dbReference type="Pfam" id="PF00327"/>
    </source>
</evidence>
<dbReference type="PANTHER" id="PTHR15892">
    <property type="entry name" value="MITOCHONDRIAL RIBOSOMAL PROTEIN L30"/>
    <property type="match status" value="1"/>
</dbReference>
<evidence type="ECO:0000256" key="5">
    <source>
        <dbReference type="HAMAP-Rule" id="MF_01371"/>
    </source>
</evidence>
<dbReference type="GO" id="GO:0003735">
    <property type="term" value="F:structural constituent of ribosome"/>
    <property type="evidence" value="ECO:0007669"/>
    <property type="project" value="InterPro"/>
</dbReference>
<keyword evidence="3 5" id="KW-0689">Ribosomal protein</keyword>
<evidence type="ECO:0000256" key="1">
    <source>
        <dbReference type="ARBA" id="ARBA00007594"/>
    </source>
</evidence>
<dbReference type="GO" id="GO:0006412">
    <property type="term" value="P:translation"/>
    <property type="evidence" value="ECO:0007669"/>
    <property type="project" value="UniProtKB-UniRule"/>
</dbReference>
<evidence type="ECO:0000313" key="7">
    <source>
        <dbReference type="EMBL" id="PSR21386.1"/>
    </source>
</evidence>
<organism evidence="7 8">
    <name type="scientific">Sulfobacillus acidophilus</name>
    <dbReference type="NCBI Taxonomy" id="53633"/>
    <lineage>
        <taxon>Bacteria</taxon>
        <taxon>Bacillati</taxon>
        <taxon>Bacillota</taxon>
        <taxon>Clostridia</taxon>
        <taxon>Eubacteriales</taxon>
        <taxon>Clostridiales Family XVII. Incertae Sedis</taxon>
        <taxon>Sulfobacillus</taxon>
    </lineage>
</organism>
<dbReference type="EMBL" id="PXYV01000035">
    <property type="protein sequence ID" value="PSR21386.1"/>
    <property type="molecule type" value="Genomic_DNA"/>
</dbReference>
<sequence>MARLRITLVKSPIGYAKDQKATVKSLGLGKMWRTVEHEDNPSIRGMIHKVRHLVRVEELEEGGE</sequence>
<evidence type="ECO:0000313" key="8">
    <source>
        <dbReference type="Proteomes" id="UP000241848"/>
    </source>
</evidence>
<dbReference type="SUPFAM" id="SSF55129">
    <property type="entry name" value="Ribosomal protein L30p/L7e"/>
    <property type="match status" value="1"/>
</dbReference>
<dbReference type="GO" id="GO:0022625">
    <property type="term" value="C:cytosolic large ribosomal subunit"/>
    <property type="evidence" value="ECO:0007669"/>
    <property type="project" value="TreeGrafter"/>
</dbReference>
<dbReference type="InterPro" id="IPR005996">
    <property type="entry name" value="Ribosomal_uL30_bac-type"/>
</dbReference>
<gene>
    <name evidence="5" type="primary">rpmD</name>
    <name evidence="7" type="ORF">C7B45_11015</name>
</gene>
<dbReference type="CDD" id="cd01658">
    <property type="entry name" value="Ribosomal_L30"/>
    <property type="match status" value="1"/>
</dbReference>
<dbReference type="FunFam" id="3.30.1390.20:FF:000001">
    <property type="entry name" value="50S ribosomal protein L30"/>
    <property type="match status" value="1"/>
</dbReference>
<dbReference type="PANTHER" id="PTHR15892:SF2">
    <property type="entry name" value="LARGE RIBOSOMAL SUBUNIT PROTEIN UL30M"/>
    <property type="match status" value="1"/>
</dbReference>
<dbReference type="InterPro" id="IPR036919">
    <property type="entry name" value="Ribo_uL30_ferredoxin-like_sf"/>
</dbReference>
<dbReference type="PIRSF" id="PIRSF002211">
    <property type="entry name" value="Ribosomal_L30_bac-type"/>
    <property type="match status" value="1"/>
</dbReference>
<evidence type="ECO:0000256" key="2">
    <source>
        <dbReference type="ARBA" id="ARBA00011838"/>
    </source>
</evidence>
<comment type="similarity">
    <text evidence="1 5">Belongs to the universal ribosomal protein uL30 family.</text>
</comment>
<feature type="domain" description="Large ribosomal subunit protein uL30-like ferredoxin-like fold" evidence="6">
    <location>
        <begin position="4"/>
        <end position="54"/>
    </location>
</feature>
<keyword evidence="4 5" id="KW-0687">Ribonucleoprotein</keyword>